<organism evidence="7 8">
    <name type="scientific">Pseudonocardia alni</name>
    <name type="common">Amycolata alni</name>
    <dbReference type="NCBI Taxonomy" id="33907"/>
    <lineage>
        <taxon>Bacteria</taxon>
        <taxon>Bacillati</taxon>
        <taxon>Actinomycetota</taxon>
        <taxon>Actinomycetes</taxon>
        <taxon>Pseudonocardiales</taxon>
        <taxon>Pseudonocardiaceae</taxon>
        <taxon>Pseudonocardia</taxon>
    </lineage>
</organism>
<keyword evidence="8" id="KW-1185">Reference proteome</keyword>
<gene>
    <name evidence="7" type="ORF">HDA37_004483</name>
</gene>
<evidence type="ECO:0000313" key="8">
    <source>
        <dbReference type="Proteomes" id="UP000549695"/>
    </source>
</evidence>
<sequence>MIPHHPNSPASPFTEGLRHRMRLAWRAGAAAGAAWYLATLVPGVLGQYPYYAPLGALLVCYPTVFDSLRQSLHAVLATGLGVGLGAAALHLGGAQWWAVAAAVLAGIAAGAAPVLATARDLIPTAALFTILIGATDPSGFMAGYLGQTLLGVLVGVAVTLVLPPPPQNARAHRVVARLRDGIADHLQEMAEVLAEQWPPEREEWTRHRHHFEPLIDATREAVRSADAGRRANLRARAYRARGQQLYEAAQTLEQLAVLVRDISTVLAQTAWAERTVLVLDPALRTPVAEAMGDLATAIRSAELAHLTRGPAPAGLDGHRHHLAAARDALDRVTDRLDSQRAGWEDSLAASGIVLHLRRCLDHVHAGPADRSPDLHPAER</sequence>
<evidence type="ECO:0000256" key="1">
    <source>
        <dbReference type="ARBA" id="ARBA00004141"/>
    </source>
</evidence>
<dbReference type="GO" id="GO:0016020">
    <property type="term" value="C:membrane"/>
    <property type="evidence" value="ECO:0007669"/>
    <property type="project" value="UniProtKB-SubCell"/>
</dbReference>
<keyword evidence="3 5" id="KW-1133">Transmembrane helix</keyword>
<dbReference type="GeneID" id="98054157"/>
<evidence type="ECO:0000259" key="6">
    <source>
        <dbReference type="Pfam" id="PF13515"/>
    </source>
</evidence>
<dbReference type="InterPro" id="IPR049453">
    <property type="entry name" value="Memb_transporter_dom"/>
</dbReference>
<accession>A0A852W503</accession>
<evidence type="ECO:0000256" key="2">
    <source>
        <dbReference type="ARBA" id="ARBA00022692"/>
    </source>
</evidence>
<dbReference type="Pfam" id="PF13515">
    <property type="entry name" value="FUSC_2"/>
    <property type="match status" value="1"/>
</dbReference>
<dbReference type="AlphaFoldDB" id="A0A852W503"/>
<feature type="transmembrane region" description="Helical" evidence="5">
    <location>
        <begin position="139"/>
        <end position="162"/>
    </location>
</feature>
<feature type="domain" description="Integral membrane bound transporter" evidence="6">
    <location>
        <begin position="34"/>
        <end position="158"/>
    </location>
</feature>
<dbReference type="RefSeq" id="WP_179762130.1">
    <property type="nucleotide sequence ID" value="NZ_BAAAJZ010000006.1"/>
</dbReference>
<name>A0A852W503_PSEA5</name>
<protein>
    <submittedName>
        <fullName evidence="7">Uncharacterized membrane protein YgaE (UPF0421/DUF939 family)</fullName>
    </submittedName>
</protein>
<comment type="subcellular location">
    <subcellularLocation>
        <location evidence="1">Membrane</location>
        <topology evidence="1">Multi-pass membrane protein</topology>
    </subcellularLocation>
</comment>
<proteinExistence type="predicted"/>
<evidence type="ECO:0000256" key="5">
    <source>
        <dbReference type="SAM" id="Phobius"/>
    </source>
</evidence>
<dbReference type="EMBL" id="JACCCZ010000001">
    <property type="protein sequence ID" value="NYG04198.1"/>
    <property type="molecule type" value="Genomic_DNA"/>
</dbReference>
<reference evidence="7 8" key="1">
    <citation type="submission" date="2020-07" db="EMBL/GenBank/DDBJ databases">
        <title>Sequencing the genomes of 1000 actinobacteria strains.</title>
        <authorList>
            <person name="Klenk H.-P."/>
        </authorList>
    </citation>
    <scope>NUCLEOTIDE SEQUENCE [LARGE SCALE GENOMIC DNA]</scope>
    <source>
        <strain evidence="7 8">DSM 44749</strain>
    </source>
</reference>
<keyword evidence="4 5" id="KW-0472">Membrane</keyword>
<feature type="transmembrane region" description="Helical" evidence="5">
    <location>
        <begin position="72"/>
        <end position="91"/>
    </location>
</feature>
<comment type="caution">
    <text evidence="7">The sequence shown here is derived from an EMBL/GenBank/DDBJ whole genome shotgun (WGS) entry which is preliminary data.</text>
</comment>
<feature type="transmembrane region" description="Helical" evidence="5">
    <location>
        <begin position="23"/>
        <end position="42"/>
    </location>
</feature>
<evidence type="ECO:0000256" key="4">
    <source>
        <dbReference type="ARBA" id="ARBA00023136"/>
    </source>
</evidence>
<keyword evidence="2 5" id="KW-0812">Transmembrane</keyword>
<evidence type="ECO:0000313" key="7">
    <source>
        <dbReference type="EMBL" id="NYG04198.1"/>
    </source>
</evidence>
<feature type="transmembrane region" description="Helical" evidence="5">
    <location>
        <begin position="97"/>
        <end position="118"/>
    </location>
</feature>
<evidence type="ECO:0000256" key="3">
    <source>
        <dbReference type="ARBA" id="ARBA00022989"/>
    </source>
</evidence>
<dbReference type="Proteomes" id="UP000549695">
    <property type="component" value="Unassembled WGS sequence"/>
</dbReference>